<dbReference type="Proteomes" id="UP000007110">
    <property type="component" value="Unassembled WGS sequence"/>
</dbReference>
<dbReference type="FunCoup" id="A0A7M7PDZ4">
    <property type="interactions" value="853"/>
</dbReference>
<evidence type="ECO:0000313" key="4">
    <source>
        <dbReference type="Proteomes" id="UP000007110"/>
    </source>
</evidence>
<protein>
    <recommendedName>
        <fullName evidence="2">C-type lectin domain-containing protein</fullName>
    </recommendedName>
</protein>
<organism evidence="3 4">
    <name type="scientific">Strongylocentrotus purpuratus</name>
    <name type="common">Purple sea urchin</name>
    <dbReference type="NCBI Taxonomy" id="7668"/>
    <lineage>
        <taxon>Eukaryota</taxon>
        <taxon>Metazoa</taxon>
        <taxon>Echinodermata</taxon>
        <taxon>Eleutherozoa</taxon>
        <taxon>Echinozoa</taxon>
        <taxon>Echinoidea</taxon>
        <taxon>Euechinoidea</taxon>
        <taxon>Echinacea</taxon>
        <taxon>Camarodonta</taxon>
        <taxon>Echinidea</taxon>
        <taxon>Strongylocentrotidae</taxon>
        <taxon>Strongylocentrotus</taxon>
    </lineage>
</organism>
<dbReference type="InterPro" id="IPR016187">
    <property type="entry name" value="CTDL_fold"/>
</dbReference>
<dbReference type="GeneID" id="115927314"/>
<dbReference type="OMA" id="THRFICK"/>
<dbReference type="InterPro" id="IPR050111">
    <property type="entry name" value="C-type_lectin/snaclec_domain"/>
</dbReference>
<dbReference type="InterPro" id="IPR016186">
    <property type="entry name" value="C-type_lectin-like/link_sf"/>
</dbReference>
<reference evidence="3" key="2">
    <citation type="submission" date="2021-01" db="UniProtKB">
        <authorList>
            <consortium name="EnsemblMetazoa"/>
        </authorList>
    </citation>
    <scope>IDENTIFICATION</scope>
</reference>
<keyword evidence="1" id="KW-1015">Disulfide bond</keyword>
<proteinExistence type="predicted"/>
<dbReference type="InterPro" id="IPR018378">
    <property type="entry name" value="C-type_lectin_CS"/>
</dbReference>
<evidence type="ECO:0000259" key="2">
    <source>
        <dbReference type="PROSITE" id="PS50041"/>
    </source>
</evidence>
<dbReference type="KEGG" id="spu:115927314"/>
<dbReference type="Gene3D" id="3.10.100.10">
    <property type="entry name" value="Mannose-Binding Protein A, subunit A"/>
    <property type="match status" value="1"/>
</dbReference>
<dbReference type="RefSeq" id="XP_030848933.1">
    <property type="nucleotide sequence ID" value="XM_030993073.1"/>
</dbReference>
<accession>A0A7M7PDZ4</accession>
<evidence type="ECO:0000256" key="1">
    <source>
        <dbReference type="ARBA" id="ARBA00023157"/>
    </source>
</evidence>
<dbReference type="SMART" id="SM00034">
    <property type="entry name" value="CLECT"/>
    <property type="match status" value="1"/>
</dbReference>
<reference evidence="4" key="1">
    <citation type="submission" date="2015-02" db="EMBL/GenBank/DDBJ databases">
        <title>Genome sequencing for Strongylocentrotus purpuratus.</title>
        <authorList>
            <person name="Murali S."/>
            <person name="Liu Y."/>
            <person name="Vee V."/>
            <person name="English A."/>
            <person name="Wang M."/>
            <person name="Skinner E."/>
            <person name="Han Y."/>
            <person name="Muzny D.M."/>
            <person name="Worley K.C."/>
            <person name="Gibbs R.A."/>
        </authorList>
    </citation>
    <scope>NUCLEOTIDE SEQUENCE</scope>
</reference>
<dbReference type="EnsemblMetazoa" id="XM_030993073">
    <property type="protein sequence ID" value="XP_030848933"/>
    <property type="gene ID" value="LOC115927314"/>
</dbReference>
<dbReference type="OrthoDB" id="7357196at2759"/>
<dbReference type="AlphaFoldDB" id="A0A7M7PDZ4"/>
<dbReference type="PANTHER" id="PTHR22803">
    <property type="entry name" value="MANNOSE, PHOSPHOLIPASE, LECTIN RECEPTOR RELATED"/>
    <property type="match status" value="1"/>
</dbReference>
<name>A0A7M7PDZ4_STRPU</name>
<feature type="domain" description="C-type lectin" evidence="2">
    <location>
        <begin position="29"/>
        <end position="156"/>
    </location>
</feature>
<sequence length="160" mass="17939">MTLTAVALFGLPEATGHDQCVCPFGWSRFTGSCYRYFSRKVSWQAAQNECRGLGANLVSIHDRAENTFAYSLIVIDGCNAYTMHGENGYAWIGYHQPRGPFAWSDGSSLGYENWRRGQPDNYNYGYATEDCAHLRSDPAGSWNDFTCNKRIGYICKKSTA</sequence>
<dbReference type="Pfam" id="PF00059">
    <property type="entry name" value="Lectin_C"/>
    <property type="match status" value="1"/>
</dbReference>
<dbReference type="InParanoid" id="A0A7M7PDZ4"/>
<dbReference type="PROSITE" id="PS00615">
    <property type="entry name" value="C_TYPE_LECTIN_1"/>
    <property type="match status" value="1"/>
</dbReference>
<evidence type="ECO:0000313" key="3">
    <source>
        <dbReference type="EnsemblMetazoa" id="XP_030848933"/>
    </source>
</evidence>
<dbReference type="InterPro" id="IPR001304">
    <property type="entry name" value="C-type_lectin-like"/>
</dbReference>
<keyword evidence="4" id="KW-1185">Reference proteome</keyword>
<dbReference type="PROSITE" id="PS50041">
    <property type="entry name" value="C_TYPE_LECTIN_2"/>
    <property type="match status" value="1"/>
</dbReference>
<dbReference type="GO" id="GO:0038023">
    <property type="term" value="F:signaling receptor activity"/>
    <property type="evidence" value="ECO:0000318"/>
    <property type="project" value="GO_Central"/>
</dbReference>
<dbReference type="SUPFAM" id="SSF56436">
    <property type="entry name" value="C-type lectin-like"/>
    <property type="match status" value="1"/>
</dbReference>